<reference evidence="7 8" key="1">
    <citation type="journal article" date="2016" name="Front. Microbiol.">
        <title>Genomic Resource of Rice Seed Associated Bacteria.</title>
        <authorList>
            <person name="Midha S."/>
            <person name="Bansal K."/>
            <person name="Sharma S."/>
            <person name="Kumar N."/>
            <person name="Patil P.P."/>
            <person name="Chaudhry V."/>
            <person name="Patil P.B."/>
        </authorList>
    </citation>
    <scope>NUCLEOTIDE SEQUENCE [LARGE SCALE GENOMIC DNA]</scope>
    <source>
        <strain evidence="7 8">NS258</strain>
    </source>
</reference>
<evidence type="ECO:0000259" key="6">
    <source>
        <dbReference type="Pfam" id="PF01370"/>
    </source>
</evidence>
<feature type="binding site" evidence="5">
    <location>
        <position position="196"/>
    </location>
    <ligand>
        <name>substrate</name>
    </ligand>
</feature>
<evidence type="ECO:0000256" key="4">
    <source>
        <dbReference type="ARBA" id="ARBA00023235"/>
    </source>
</evidence>
<feature type="binding site" evidence="5">
    <location>
        <begin position="150"/>
        <end position="153"/>
    </location>
    <ligand>
        <name>NADP(+)</name>
        <dbReference type="ChEBI" id="CHEBI:58349"/>
    </ligand>
</feature>
<dbReference type="InterPro" id="IPR036291">
    <property type="entry name" value="NAD(P)-bd_dom_sf"/>
</dbReference>
<sequence length="293" mass="32356">MVGRNLREHPQADGWDILAPSRAELNLSDRRAVKAFVNAQRPDLVIHAAGQVGGIQANIADPVGFLVNNLDMGRNVIMAASEEGVPALINLASSCMYPRGRDHALRESDMLTGELEPTNEGYALAKIISTRLCDYIARTHRGRAYRTVIPCNLYGRHDKFDPKASHLVPAIIAKVSKAVADGEDEVEIWGDGTARREFMYAADLADAIWRGAENPAALPQVMNIGLGDDHTILEYYEAVAKALGWTGRFRFDLTRPVGMQRKLSDVSRQREWGWSAPTSLQDGIAATIQFYQQ</sequence>
<dbReference type="EC" id="1.1.1.271" evidence="5"/>
<dbReference type="InterPro" id="IPR028614">
    <property type="entry name" value="GDP_fucose/colitose_synth"/>
</dbReference>
<dbReference type="PATRIC" id="fig|33051.5.peg.960"/>
<keyword evidence="5" id="KW-0511">Multifunctional enzyme</keyword>
<dbReference type="GO" id="GO:0016853">
    <property type="term" value="F:isomerase activity"/>
    <property type="evidence" value="ECO:0007669"/>
    <property type="project" value="UniProtKB-KW"/>
</dbReference>
<comment type="pathway">
    <text evidence="5">Nucleotide-sugar biosynthesis; GDP-L-fucose biosynthesis via de novo pathway; GDP-L-fucose from GDP-alpha-D-mannose: step 2/2.</text>
</comment>
<dbReference type="UniPathway" id="UPA00128">
    <property type="reaction ID" value="UER00191"/>
</dbReference>
<keyword evidence="3 5" id="KW-0560">Oxidoreductase</keyword>
<feature type="active site" description="Proton donor/acceptor" evidence="5">
    <location>
        <position position="122"/>
    </location>
</feature>
<dbReference type="HAMAP" id="MF_00956">
    <property type="entry name" value="GDP_fucose_synth"/>
    <property type="match status" value="1"/>
</dbReference>
<evidence type="ECO:0000256" key="3">
    <source>
        <dbReference type="ARBA" id="ARBA00023002"/>
    </source>
</evidence>
<evidence type="ECO:0000256" key="1">
    <source>
        <dbReference type="ARBA" id="ARBA00005959"/>
    </source>
</evidence>
<dbReference type="GO" id="GO:0050577">
    <property type="term" value="F:GDP-L-fucose synthase activity"/>
    <property type="evidence" value="ECO:0007669"/>
    <property type="project" value="UniProtKB-UniRule"/>
</dbReference>
<comment type="catalytic activity">
    <reaction evidence="5">
        <text>GDP-beta-L-fucose + NADP(+) = GDP-4-dehydro-alpha-D-rhamnose + NADPH + H(+)</text>
        <dbReference type="Rhea" id="RHEA:18885"/>
        <dbReference type="ChEBI" id="CHEBI:15378"/>
        <dbReference type="ChEBI" id="CHEBI:57273"/>
        <dbReference type="ChEBI" id="CHEBI:57783"/>
        <dbReference type="ChEBI" id="CHEBI:57964"/>
        <dbReference type="ChEBI" id="CHEBI:58349"/>
        <dbReference type="EC" id="1.1.1.271"/>
    </reaction>
</comment>
<dbReference type="AlphaFoldDB" id="A0A147J516"/>
<feature type="binding site" evidence="5">
    <location>
        <position position="174"/>
    </location>
    <ligand>
        <name>substrate</name>
    </ligand>
</feature>
<keyword evidence="2 5" id="KW-0521">NADP</keyword>
<dbReference type="GO" id="GO:0042351">
    <property type="term" value="P:'de novo' GDP-L-fucose biosynthetic process"/>
    <property type="evidence" value="ECO:0007669"/>
    <property type="project" value="UniProtKB-UniRule"/>
</dbReference>
<feature type="binding site" evidence="5">
    <location>
        <begin position="91"/>
        <end position="94"/>
    </location>
    <ligand>
        <name>NADP(+)</name>
        <dbReference type="ChEBI" id="CHEBI:58349"/>
    </ligand>
</feature>
<comment type="function">
    <text evidence="5">Catalyzes the two-step NADP-dependent conversion of GDP-4-dehydro-6-deoxy-D-mannose to GDP-fucose, involving an epimerase and a reductase reaction.</text>
</comment>
<dbReference type="PANTHER" id="PTHR43238">
    <property type="entry name" value="GDP-L-FUCOSE SYNTHASE"/>
    <property type="match status" value="1"/>
</dbReference>
<dbReference type="GO" id="GO:0070401">
    <property type="term" value="F:NADP+ binding"/>
    <property type="evidence" value="ECO:0007669"/>
    <property type="project" value="UniProtKB-UniRule"/>
</dbReference>
<name>A0A147J516_9SPHN</name>
<comment type="similarity">
    <text evidence="1 5">Belongs to the NAD(P)-dependent epimerase/dehydratase family. Fucose synthase subfamily.</text>
</comment>
<organism evidence="7 8">
    <name type="scientific">Sphingomonas sanguinis</name>
    <dbReference type="NCBI Taxonomy" id="33051"/>
    <lineage>
        <taxon>Bacteria</taxon>
        <taxon>Pseudomonadati</taxon>
        <taxon>Pseudomonadota</taxon>
        <taxon>Alphaproteobacteria</taxon>
        <taxon>Sphingomonadales</taxon>
        <taxon>Sphingomonadaceae</taxon>
        <taxon>Sphingomonas</taxon>
    </lineage>
</organism>
<feature type="binding site" evidence="5">
    <location>
        <position position="126"/>
    </location>
    <ligand>
        <name>NADP(+)</name>
        <dbReference type="ChEBI" id="CHEBI:58349"/>
    </ligand>
</feature>
<feature type="binding site" evidence="5">
    <location>
        <position position="166"/>
    </location>
    <ligand>
        <name>NADP(+)</name>
        <dbReference type="ChEBI" id="CHEBI:58349"/>
    </ligand>
</feature>
<proteinExistence type="inferred from homology"/>
<dbReference type="EMBL" id="LDTC01000163">
    <property type="protein sequence ID" value="KTW07671.1"/>
    <property type="molecule type" value="Genomic_DNA"/>
</dbReference>
<evidence type="ECO:0000313" key="8">
    <source>
        <dbReference type="Proteomes" id="UP000074410"/>
    </source>
</evidence>
<protein>
    <recommendedName>
        <fullName evidence="5">GDP-L-fucose synthase</fullName>
        <ecNumber evidence="5">1.1.1.271</ecNumber>
    </recommendedName>
    <alternativeName>
        <fullName evidence="5">GDP-4-keto-6-deoxy-D-mannose-3,5-epimerase-4-reductase</fullName>
    </alternativeName>
</protein>
<dbReference type="Proteomes" id="UP000074410">
    <property type="component" value="Unassembled WGS sequence"/>
</dbReference>
<comment type="caution">
    <text evidence="5">Lacks conserved residue(s) required for the propagation of feature annotation.</text>
</comment>
<feature type="site" description="Important for catalytic activity" evidence="5">
    <location>
        <position position="95"/>
    </location>
</feature>
<evidence type="ECO:0000313" key="7">
    <source>
        <dbReference type="EMBL" id="KTW07671.1"/>
    </source>
</evidence>
<dbReference type="Gene3D" id="3.90.25.10">
    <property type="entry name" value="UDP-galactose 4-epimerase, domain 1"/>
    <property type="match status" value="1"/>
</dbReference>
<dbReference type="InterPro" id="IPR001509">
    <property type="entry name" value="Epimerase_deHydtase"/>
</dbReference>
<dbReference type="SUPFAM" id="SSF51735">
    <property type="entry name" value="NAD(P)-binding Rossmann-fold domains"/>
    <property type="match status" value="1"/>
</dbReference>
<evidence type="ECO:0000256" key="5">
    <source>
        <dbReference type="HAMAP-Rule" id="MF_00956"/>
    </source>
</evidence>
<feature type="site" description="Important for catalytic activity" evidence="5">
    <location>
        <position position="93"/>
    </location>
</feature>
<feature type="domain" description="NAD-dependent epimerase/dehydratase" evidence="6">
    <location>
        <begin position="1"/>
        <end position="225"/>
    </location>
</feature>
<comment type="caution">
    <text evidence="7">The sequence shown here is derived from an EMBL/GenBank/DDBJ whole genome shotgun (WGS) entry which is preliminary data.</text>
</comment>
<keyword evidence="4 5" id="KW-0413">Isomerase</keyword>
<gene>
    <name evidence="5" type="primary">fcl</name>
    <name evidence="7" type="ORF">NS258_16385</name>
</gene>
<evidence type="ECO:0000256" key="2">
    <source>
        <dbReference type="ARBA" id="ARBA00022857"/>
    </source>
</evidence>
<feature type="binding site" evidence="5">
    <location>
        <position position="189"/>
    </location>
    <ligand>
        <name>substrate</name>
    </ligand>
</feature>
<accession>A0A147J516</accession>
<dbReference type="Gene3D" id="3.40.50.720">
    <property type="entry name" value="NAD(P)-binding Rossmann-like Domain"/>
    <property type="match status" value="1"/>
</dbReference>
<dbReference type="Pfam" id="PF01370">
    <property type="entry name" value="Epimerase"/>
    <property type="match status" value="1"/>
</dbReference>
<dbReference type="PANTHER" id="PTHR43238:SF1">
    <property type="entry name" value="GDP-L-FUCOSE SYNTHASE"/>
    <property type="match status" value="1"/>
</dbReference>